<dbReference type="InterPro" id="IPR050389">
    <property type="entry name" value="LysR-type_TF"/>
</dbReference>
<dbReference type="SUPFAM" id="SSF53850">
    <property type="entry name" value="Periplasmic binding protein-like II"/>
    <property type="match status" value="1"/>
</dbReference>
<keyword evidence="7" id="KW-1185">Reference proteome</keyword>
<keyword evidence="4" id="KW-0804">Transcription</keyword>
<dbReference type="InterPro" id="IPR036390">
    <property type="entry name" value="WH_DNA-bd_sf"/>
</dbReference>
<dbReference type="Gene3D" id="3.40.190.10">
    <property type="entry name" value="Periplasmic binding protein-like II"/>
    <property type="match status" value="2"/>
</dbReference>
<gene>
    <name evidence="6" type="primary">syrM1_2</name>
    <name evidence="6" type="ORF">PIGHUM_01282</name>
</gene>
<dbReference type="SUPFAM" id="SSF46785">
    <property type="entry name" value="Winged helix' DNA-binding domain"/>
    <property type="match status" value="1"/>
</dbReference>
<dbReference type="Gene3D" id="1.10.10.10">
    <property type="entry name" value="Winged helix-like DNA-binding domain superfamily/Winged helix DNA-binding domain"/>
    <property type="match status" value="1"/>
</dbReference>
<evidence type="ECO:0000256" key="2">
    <source>
        <dbReference type="ARBA" id="ARBA00023015"/>
    </source>
</evidence>
<dbReference type="OrthoDB" id="8523210at2"/>
<dbReference type="InterPro" id="IPR036388">
    <property type="entry name" value="WH-like_DNA-bd_sf"/>
</dbReference>
<dbReference type="Pfam" id="PF03466">
    <property type="entry name" value="LysR_substrate"/>
    <property type="match status" value="1"/>
</dbReference>
<dbReference type="GO" id="GO:0003700">
    <property type="term" value="F:DNA-binding transcription factor activity"/>
    <property type="evidence" value="ECO:0007669"/>
    <property type="project" value="InterPro"/>
</dbReference>
<name>A0A3P4AZM3_9BURK</name>
<dbReference type="PROSITE" id="PS50931">
    <property type="entry name" value="HTH_LYSR"/>
    <property type="match status" value="1"/>
</dbReference>
<dbReference type="AlphaFoldDB" id="A0A3P4AZM3"/>
<evidence type="ECO:0000259" key="5">
    <source>
        <dbReference type="PROSITE" id="PS50931"/>
    </source>
</evidence>
<keyword evidence="2" id="KW-0805">Transcription regulation</keyword>
<evidence type="ECO:0000256" key="1">
    <source>
        <dbReference type="ARBA" id="ARBA00009437"/>
    </source>
</evidence>
<dbReference type="Proteomes" id="UP000277294">
    <property type="component" value="Unassembled WGS sequence"/>
</dbReference>
<evidence type="ECO:0000256" key="4">
    <source>
        <dbReference type="ARBA" id="ARBA00023163"/>
    </source>
</evidence>
<protein>
    <submittedName>
        <fullName evidence="6">HTH-type transcriptional regulator SyrM 1</fullName>
    </submittedName>
</protein>
<dbReference type="InterPro" id="IPR005119">
    <property type="entry name" value="LysR_subst-bd"/>
</dbReference>
<keyword evidence="3" id="KW-0238">DNA-binding</keyword>
<evidence type="ECO:0000256" key="3">
    <source>
        <dbReference type="ARBA" id="ARBA00023125"/>
    </source>
</evidence>
<evidence type="ECO:0000313" key="6">
    <source>
        <dbReference type="EMBL" id="VCU69222.1"/>
    </source>
</evidence>
<comment type="similarity">
    <text evidence="1">Belongs to the LysR transcriptional regulatory family.</text>
</comment>
<sequence>MAKRLSHQVDLNLLELFQAVYQTRNLTAAGRELGLSQPAMSRALTRLRHAYGDDLFLRQPHGLVPTPFADELSAPVRQALNIVRQTLHPPVFHPATENRVFTLAMSDVSEQVFLPTLADLVARQAPGVRLQTSQLQGKALHDAMADGTVDLAMGHLRLHPEGMCSDVLFTARYACIARRDHPAIHGRLTVDNFRSLGHVIATGSITGHAQVLERILSSPGIGAPIALRVGHFLSIGRIVAQTDYLATVPRTLAATFEHAWGVRTYEPPLPLPPYEVAQSWHERYARDPGLTWLRSLAYQRFFGRPPT</sequence>
<dbReference type="GO" id="GO:0003677">
    <property type="term" value="F:DNA binding"/>
    <property type="evidence" value="ECO:0007669"/>
    <property type="project" value="UniProtKB-KW"/>
</dbReference>
<dbReference type="CDD" id="cd08459">
    <property type="entry name" value="PBP2_DntR_NahR_LinR_like"/>
    <property type="match status" value="1"/>
</dbReference>
<proteinExistence type="inferred from homology"/>
<dbReference type="Pfam" id="PF00126">
    <property type="entry name" value="HTH_1"/>
    <property type="match status" value="1"/>
</dbReference>
<organism evidence="6 7">
    <name type="scientific">Pigmentiphaga humi</name>
    <dbReference type="NCBI Taxonomy" id="2478468"/>
    <lineage>
        <taxon>Bacteria</taxon>
        <taxon>Pseudomonadati</taxon>
        <taxon>Pseudomonadota</taxon>
        <taxon>Betaproteobacteria</taxon>
        <taxon>Burkholderiales</taxon>
        <taxon>Alcaligenaceae</taxon>
        <taxon>Pigmentiphaga</taxon>
    </lineage>
</organism>
<dbReference type="PRINTS" id="PR00039">
    <property type="entry name" value="HTHLYSR"/>
</dbReference>
<dbReference type="PANTHER" id="PTHR30118:SF15">
    <property type="entry name" value="TRANSCRIPTIONAL REGULATORY PROTEIN"/>
    <property type="match status" value="1"/>
</dbReference>
<dbReference type="PANTHER" id="PTHR30118">
    <property type="entry name" value="HTH-TYPE TRANSCRIPTIONAL REGULATOR LEUO-RELATED"/>
    <property type="match status" value="1"/>
</dbReference>
<reference evidence="6 7" key="1">
    <citation type="submission" date="2018-10" db="EMBL/GenBank/DDBJ databases">
        <authorList>
            <person name="Criscuolo A."/>
        </authorList>
    </citation>
    <scope>NUCLEOTIDE SEQUENCE [LARGE SCALE GENOMIC DNA]</scope>
    <source>
        <strain evidence="6">DnA1</strain>
    </source>
</reference>
<feature type="domain" description="HTH lysR-type" evidence="5">
    <location>
        <begin position="9"/>
        <end position="66"/>
    </location>
</feature>
<dbReference type="InterPro" id="IPR000847">
    <property type="entry name" value="LysR_HTH_N"/>
</dbReference>
<dbReference type="EMBL" id="UWPJ01000011">
    <property type="protein sequence ID" value="VCU69222.1"/>
    <property type="molecule type" value="Genomic_DNA"/>
</dbReference>
<evidence type="ECO:0000313" key="7">
    <source>
        <dbReference type="Proteomes" id="UP000277294"/>
    </source>
</evidence>
<dbReference type="RefSeq" id="WP_124078562.1">
    <property type="nucleotide sequence ID" value="NZ_UWPJ01000011.1"/>
</dbReference>
<accession>A0A3P4AZM3</accession>